<dbReference type="RefSeq" id="WP_380750260.1">
    <property type="nucleotide sequence ID" value="NZ_JBHSRF010000011.1"/>
</dbReference>
<comment type="caution">
    <text evidence="2">The sequence shown here is derived from an EMBL/GenBank/DDBJ whole genome shotgun (WGS) entry which is preliminary data.</text>
</comment>
<keyword evidence="1" id="KW-0472">Membrane</keyword>
<dbReference type="Proteomes" id="UP001596137">
    <property type="component" value="Unassembled WGS sequence"/>
</dbReference>
<keyword evidence="1" id="KW-0812">Transmembrane</keyword>
<protein>
    <recommendedName>
        <fullName evidence="4">GerMN domain-containing protein</fullName>
    </recommendedName>
</protein>
<accession>A0ABW1NEK6</accession>
<feature type="transmembrane region" description="Helical" evidence="1">
    <location>
        <begin position="12"/>
        <end position="34"/>
    </location>
</feature>
<evidence type="ECO:0000313" key="2">
    <source>
        <dbReference type="EMBL" id="MFC6081736.1"/>
    </source>
</evidence>
<organism evidence="2 3">
    <name type="scientific">Sphaerisporangium aureirubrum</name>
    <dbReference type="NCBI Taxonomy" id="1544736"/>
    <lineage>
        <taxon>Bacteria</taxon>
        <taxon>Bacillati</taxon>
        <taxon>Actinomycetota</taxon>
        <taxon>Actinomycetes</taxon>
        <taxon>Streptosporangiales</taxon>
        <taxon>Streptosporangiaceae</taxon>
        <taxon>Sphaerisporangium</taxon>
    </lineage>
</organism>
<keyword evidence="1" id="KW-1133">Transmembrane helix</keyword>
<sequence>MSDRRAGSRFRRGSVFVVSTVVAGVIGTVVTYYVTRVLTEREPVRPIAVNVNDEPPTIPSFTTSAVEYVMPAGLRPAAPLPSECGEIVKWVKRHGGVSRTTTMFRVIVQGRTDAGVLIENMRARVVKRATAPKGGTAIGCGAGQGEAEPRNIAISLDGLDPTAKYSSGVPGRKDLFGFTLAKGETEIFDITATTGSGTVTWVISLDLVVQGERTTVEVLDNGKPFVTTAAPGARFYNNLVGTWYECPPTAVEDCRPVTASAVRFGV</sequence>
<keyword evidence="3" id="KW-1185">Reference proteome</keyword>
<reference evidence="3" key="1">
    <citation type="journal article" date="2019" name="Int. J. Syst. Evol. Microbiol.">
        <title>The Global Catalogue of Microorganisms (GCM) 10K type strain sequencing project: providing services to taxonomists for standard genome sequencing and annotation.</title>
        <authorList>
            <consortium name="The Broad Institute Genomics Platform"/>
            <consortium name="The Broad Institute Genome Sequencing Center for Infectious Disease"/>
            <person name="Wu L."/>
            <person name="Ma J."/>
        </authorList>
    </citation>
    <scope>NUCLEOTIDE SEQUENCE [LARGE SCALE GENOMIC DNA]</scope>
    <source>
        <strain evidence="3">JCM 30346</strain>
    </source>
</reference>
<proteinExistence type="predicted"/>
<evidence type="ECO:0000313" key="3">
    <source>
        <dbReference type="Proteomes" id="UP001596137"/>
    </source>
</evidence>
<gene>
    <name evidence="2" type="ORF">ACFP1K_11260</name>
</gene>
<evidence type="ECO:0008006" key="4">
    <source>
        <dbReference type="Google" id="ProtNLM"/>
    </source>
</evidence>
<name>A0ABW1NEK6_9ACTN</name>
<evidence type="ECO:0000256" key="1">
    <source>
        <dbReference type="SAM" id="Phobius"/>
    </source>
</evidence>
<dbReference type="EMBL" id="JBHSRF010000011">
    <property type="protein sequence ID" value="MFC6081736.1"/>
    <property type="molecule type" value="Genomic_DNA"/>
</dbReference>